<evidence type="ECO:0000256" key="3">
    <source>
        <dbReference type="ARBA" id="ARBA00022692"/>
    </source>
</evidence>
<accession>A0ABS4PJP1</accession>
<evidence type="ECO:0000256" key="5">
    <source>
        <dbReference type="ARBA" id="ARBA00023136"/>
    </source>
</evidence>
<comment type="caution">
    <text evidence="9">The sequence shown here is derived from an EMBL/GenBank/DDBJ whole genome shotgun (WGS) entry which is preliminary data.</text>
</comment>
<feature type="transmembrane region" description="Helical" evidence="6">
    <location>
        <begin position="114"/>
        <end position="135"/>
    </location>
</feature>
<evidence type="ECO:0000256" key="7">
    <source>
        <dbReference type="SAM" id="SignalP"/>
    </source>
</evidence>
<reference evidence="9 10" key="1">
    <citation type="submission" date="2021-03" db="EMBL/GenBank/DDBJ databases">
        <title>Sequencing the genomes of 1000 actinobacteria strains.</title>
        <authorList>
            <person name="Klenk H.-P."/>
        </authorList>
    </citation>
    <scope>NUCLEOTIDE SEQUENCE [LARGE SCALE GENOMIC DNA]</scope>
    <source>
        <strain evidence="9 10">DSM 45510</strain>
    </source>
</reference>
<proteinExistence type="inferred from homology"/>
<dbReference type="EMBL" id="JAGGMS010000001">
    <property type="protein sequence ID" value="MBP2179641.1"/>
    <property type="molecule type" value="Genomic_DNA"/>
</dbReference>
<feature type="transmembrane region" description="Helical" evidence="6">
    <location>
        <begin position="86"/>
        <end position="107"/>
    </location>
</feature>
<evidence type="ECO:0000256" key="1">
    <source>
        <dbReference type="ARBA" id="ARBA00004141"/>
    </source>
</evidence>
<evidence type="ECO:0000313" key="10">
    <source>
        <dbReference type="Proteomes" id="UP000741013"/>
    </source>
</evidence>
<feature type="transmembrane region" description="Helical" evidence="6">
    <location>
        <begin position="203"/>
        <end position="224"/>
    </location>
</feature>
<dbReference type="PANTHER" id="PTHR32322">
    <property type="entry name" value="INNER MEMBRANE TRANSPORTER"/>
    <property type="match status" value="1"/>
</dbReference>
<dbReference type="Gene3D" id="1.10.3730.20">
    <property type="match status" value="1"/>
</dbReference>
<keyword evidence="7" id="KW-0732">Signal</keyword>
<keyword evidence="10" id="KW-1185">Reference proteome</keyword>
<evidence type="ECO:0000256" key="6">
    <source>
        <dbReference type="SAM" id="Phobius"/>
    </source>
</evidence>
<evidence type="ECO:0000313" key="9">
    <source>
        <dbReference type="EMBL" id="MBP2179641.1"/>
    </source>
</evidence>
<comment type="similarity">
    <text evidence="2">Belongs to the EamA transporter family.</text>
</comment>
<dbReference type="InterPro" id="IPR000620">
    <property type="entry name" value="EamA_dom"/>
</dbReference>
<organism evidence="9 10">
    <name type="scientific">Amycolatopsis magusensis</name>
    <dbReference type="NCBI Taxonomy" id="882444"/>
    <lineage>
        <taxon>Bacteria</taxon>
        <taxon>Bacillati</taxon>
        <taxon>Actinomycetota</taxon>
        <taxon>Actinomycetes</taxon>
        <taxon>Pseudonocardiales</taxon>
        <taxon>Pseudonocardiaceae</taxon>
        <taxon>Amycolatopsis</taxon>
    </lineage>
</organism>
<feature type="transmembrane region" description="Helical" evidence="6">
    <location>
        <begin position="236"/>
        <end position="253"/>
    </location>
</feature>
<dbReference type="Proteomes" id="UP000741013">
    <property type="component" value="Unassembled WGS sequence"/>
</dbReference>
<feature type="domain" description="EamA" evidence="8">
    <location>
        <begin position="146"/>
        <end position="276"/>
    </location>
</feature>
<gene>
    <name evidence="9" type="ORF">JOM49_001167</name>
</gene>
<name>A0ABS4PJP1_9PSEU</name>
<comment type="subcellular location">
    <subcellularLocation>
        <location evidence="1">Membrane</location>
        <topology evidence="1">Multi-pass membrane protein</topology>
    </subcellularLocation>
</comment>
<evidence type="ECO:0000256" key="2">
    <source>
        <dbReference type="ARBA" id="ARBA00007362"/>
    </source>
</evidence>
<dbReference type="InterPro" id="IPR050638">
    <property type="entry name" value="AA-Vitamin_Transporters"/>
</dbReference>
<sequence>MRIGFVLMWSSGFVGAALAAGTAGSLTTLAWRCLVAAVLIGGWWWLTRRRALSFAEIRLQVGIGLLSQCVYLFGVFWSVGLGVPSGTAALIAALQPIVATVLSQFVLGERASAAQWAGLGIGLGGVALVVGGDLSGGDAPAIAYALPVLSMLGLVAGTLIERRADGRTPVADSLTIQCLTSAVVFTALAAITGQLVPPGNGSFWLAIAWLVLLSTFGGYGFYWLNLRRSSVTSVSSLLYLTPPTTMLVAFLFFDETLDVRGLLGVAVCALAVFLVLRKQRSSETVPPERGRCPAS</sequence>
<protein>
    <submittedName>
        <fullName evidence="9">Drug/metabolite transporter (DMT)-like permease</fullName>
    </submittedName>
</protein>
<feature type="transmembrane region" description="Helical" evidence="6">
    <location>
        <begin position="172"/>
        <end position="191"/>
    </location>
</feature>
<feature type="transmembrane region" description="Helical" evidence="6">
    <location>
        <begin position="259"/>
        <end position="276"/>
    </location>
</feature>
<feature type="transmembrane region" description="Helical" evidence="6">
    <location>
        <begin position="141"/>
        <end position="160"/>
    </location>
</feature>
<dbReference type="InterPro" id="IPR037185">
    <property type="entry name" value="EmrE-like"/>
</dbReference>
<feature type="signal peptide" evidence="7">
    <location>
        <begin position="1"/>
        <end position="19"/>
    </location>
</feature>
<keyword evidence="5 6" id="KW-0472">Membrane</keyword>
<evidence type="ECO:0000256" key="4">
    <source>
        <dbReference type="ARBA" id="ARBA00022989"/>
    </source>
</evidence>
<keyword evidence="4 6" id="KW-1133">Transmembrane helix</keyword>
<feature type="chain" id="PRO_5046858237" evidence="7">
    <location>
        <begin position="20"/>
        <end position="295"/>
    </location>
</feature>
<dbReference type="Pfam" id="PF00892">
    <property type="entry name" value="EamA"/>
    <property type="match status" value="2"/>
</dbReference>
<feature type="transmembrane region" description="Helical" evidence="6">
    <location>
        <begin position="59"/>
        <end position="80"/>
    </location>
</feature>
<keyword evidence="3 6" id="KW-0812">Transmembrane</keyword>
<feature type="domain" description="EamA" evidence="8">
    <location>
        <begin position="4"/>
        <end position="130"/>
    </location>
</feature>
<dbReference type="RefSeq" id="WP_209663334.1">
    <property type="nucleotide sequence ID" value="NZ_JAGGMS010000001.1"/>
</dbReference>
<feature type="transmembrane region" description="Helical" evidence="6">
    <location>
        <begin position="29"/>
        <end position="47"/>
    </location>
</feature>
<dbReference type="SUPFAM" id="SSF103481">
    <property type="entry name" value="Multidrug resistance efflux transporter EmrE"/>
    <property type="match status" value="2"/>
</dbReference>
<evidence type="ECO:0000259" key="8">
    <source>
        <dbReference type="Pfam" id="PF00892"/>
    </source>
</evidence>
<dbReference type="PANTHER" id="PTHR32322:SF2">
    <property type="entry name" value="EAMA DOMAIN-CONTAINING PROTEIN"/>
    <property type="match status" value="1"/>
</dbReference>